<gene>
    <name evidence="4" type="ORF">METUNv1_03495</name>
</gene>
<keyword evidence="1" id="KW-0460">Magnesium</keyword>
<dbReference type="RefSeq" id="WP_008063947.1">
    <property type="nucleotide sequence ID" value="NZ_AFHG01000058.1"/>
</dbReference>
<evidence type="ECO:0000256" key="1">
    <source>
        <dbReference type="ARBA" id="ARBA00022842"/>
    </source>
</evidence>
<protein>
    <recommendedName>
        <fullName evidence="3">MobA-like NTP transferase domain-containing protein</fullName>
    </recommendedName>
</protein>
<feature type="domain" description="MobA-like NTP transferase" evidence="3">
    <location>
        <begin position="3"/>
        <end position="162"/>
    </location>
</feature>
<dbReference type="Proteomes" id="UP000005019">
    <property type="component" value="Unassembled WGS sequence"/>
</dbReference>
<dbReference type="InterPro" id="IPR029044">
    <property type="entry name" value="Nucleotide-diphossugar_trans"/>
</dbReference>
<dbReference type="eggNOG" id="COG2068">
    <property type="taxonomic scope" value="Bacteria"/>
</dbReference>
<name>F5RGQ4_METUF</name>
<dbReference type="InterPro" id="IPR025877">
    <property type="entry name" value="MobA-like_NTP_Trfase"/>
</dbReference>
<dbReference type="GO" id="GO:0016779">
    <property type="term" value="F:nucleotidyltransferase activity"/>
    <property type="evidence" value="ECO:0007669"/>
    <property type="project" value="UniProtKB-ARBA"/>
</dbReference>
<evidence type="ECO:0000313" key="4">
    <source>
        <dbReference type="EMBL" id="EGK70108.1"/>
    </source>
</evidence>
<accession>F5RGQ4</accession>
<organism evidence="4 5">
    <name type="scientific">Methyloversatilis universalis (strain ATCC BAA-1314 / DSM 25237 / JCM 13912 / CCUG 52030 / FAM5)</name>
    <dbReference type="NCBI Taxonomy" id="1000565"/>
    <lineage>
        <taxon>Bacteria</taxon>
        <taxon>Pseudomonadati</taxon>
        <taxon>Pseudomonadota</taxon>
        <taxon>Betaproteobacteria</taxon>
        <taxon>Nitrosomonadales</taxon>
        <taxon>Sterolibacteriaceae</taxon>
        <taxon>Methyloversatilis</taxon>
    </lineage>
</organism>
<evidence type="ECO:0000313" key="5">
    <source>
        <dbReference type="Proteomes" id="UP000005019"/>
    </source>
</evidence>
<dbReference type="AlphaFoldDB" id="F5RGQ4"/>
<dbReference type="CDD" id="cd04182">
    <property type="entry name" value="GT_2_like_f"/>
    <property type="match status" value="1"/>
</dbReference>
<dbReference type="PANTHER" id="PTHR43777">
    <property type="entry name" value="MOLYBDENUM COFACTOR CYTIDYLYLTRANSFERASE"/>
    <property type="match status" value="1"/>
</dbReference>
<dbReference type="SUPFAM" id="SSF53448">
    <property type="entry name" value="Nucleotide-diphospho-sugar transferases"/>
    <property type="match status" value="1"/>
</dbReference>
<dbReference type="OrthoDB" id="5298793at2"/>
<dbReference type="Gene3D" id="3.90.550.10">
    <property type="entry name" value="Spore Coat Polysaccharide Biosynthesis Protein SpsA, Chain A"/>
    <property type="match status" value="1"/>
</dbReference>
<evidence type="ECO:0000259" key="3">
    <source>
        <dbReference type="Pfam" id="PF12804"/>
    </source>
</evidence>
<dbReference type="Pfam" id="PF12804">
    <property type="entry name" value="NTP_transf_3"/>
    <property type="match status" value="1"/>
</dbReference>
<keyword evidence="5" id="KW-1185">Reference proteome</keyword>
<feature type="region of interest" description="Disordered" evidence="2">
    <location>
        <begin position="172"/>
        <end position="199"/>
    </location>
</feature>
<dbReference type="STRING" id="1000565.METUNv1_03495"/>
<reference evidence="4 5" key="1">
    <citation type="journal article" date="2011" name="J. Bacteriol.">
        <title>Genome sequence of Methyloversatilis universalis FAM5T, a methylotrophic representative of the order Rhodocyclales.</title>
        <authorList>
            <person name="Kittichotirat W."/>
            <person name="Good N.M."/>
            <person name="Hall R."/>
            <person name="Bringel F."/>
            <person name="Lajus A."/>
            <person name="Medigue C."/>
            <person name="Smalley N.E."/>
            <person name="Beck D."/>
            <person name="Bumgarner R."/>
            <person name="Vuilleumier S."/>
            <person name="Kalyuzhnaya M.G."/>
        </authorList>
    </citation>
    <scope>NUCLEOTIDE SEQUENCE [LARGE SCALE GENOMIC DNA]</scope>
    <source>
        <strain evidence="5">ATCC BAA-1314 / JCM 13912 / FAM5</strain>
    </source>
</reference>
<evidence type="ECO:0000256" key="2">
    <source>
        <dbReference type="SAM" id="MobiDB-lite"/>
    </source>
</evidence>
<sequence length="199" mass="20290">MQGILLAAGFGRRFDPDGRVSKLMAPLPDGRSVATHAAEALCAALPGSLAVIRPGQPALAAQLRDAGCRIVESAAAEGGMGHALAAAVRASADADGWLVALADMPWLDPRIIRAVAAALQTPEDIAAAAFAGRRGHPVAFGAAHRPALCALSGDQGARELLRGATVRQVDSADDAVLRDVDHPRDLMPPPADGGTPPGR</sequence>
<comment type="caution">
    <text evidence="4">The sequence shown here is derived from an EMBL/GenBank/DDBJ whole genome shotgun (WGS) entry which is preliminary data.</text>
</comment>
<dbReference type="EMBL" id="AFHG01000058">
    <property type="protein sequence ID" value="EGK70108.1"/>
    <property type="molecule type" value="Genomic_DNA"/>
</dbReference>
<dbReference type="PANTHER" id="PTHR43777:SF1">
    <property type="entry name" value="MOLYBDENUM COFACTOR CYTIDYLYLTRANSFERASE"/>
    <property type="match status" value="1"/>
</dbReference>
<feature type="compositionally biased region" description="Basic and acidic residues" evidence="2">
    <location>
        <begin position="175"/>
        <end position="185"/>
    </location>
</feature>
<proteinExistence type="predicted"/>